<comment type="caution">
    <text evidence="2">The sequence shown here is derived from an EMBL/GenBank/DDBJ whole genome shotgun (WGS) entry which is preliminary data.</text>
</comment>
<dbReference type="Pfam" id="PF14155">
    <property type="entry name" value="DUF4307"/>
    <property type="match status" value="1"/>
</dbReference>
<keyword evidence="1" id="KW-1133">Transmembrane helix</keyword>
<dbReference type="AlphaFoldDB" id="A0A9X1WHJ7"/>
<accession>A0A9X1WHJ7</accession>
<proteinExistence type="predicted"/>
<feature type="transmembrane region" description="Helical" evidence="1">
    <location>
        <begin position="18"/>
        <end position="35"/>
    </location>
</feature>
<name>A0A9X1WHJ7_9CORY</name>
<evidence type="ECO:0000313" key="3">
    <source>
        <dbReference type="Proteomes" id="UP001139207"/>
    </source>
</evidence>
<dbReference type="InterPro" id="IPR025443">
    <property type="entry name" value="DUF4307"/>
</dbReference>
<sequence length="144" mass="14919">MSKATYGSSRQQGVSGKFIVIGIVIVLVAAGVYVFSQFRNSTGSDATGTAAGHEVVDGGTLRMTLDITRDDVDKPAYCIVSALDQSHAEIGRREAVVAAGGSESTRLTVDIPTNSSPVAPDVYGCSTVFPDYLDSSHTTGVTGD</sequence>
<organism evidence="2 3">
    <name type="scientific">Corynebacterium kalidii</name>
    <dbReference type="NCBI Taxonomy" id="2931982"/>
    <lineage>
        <taxon>Bacteria</taxon>
        <taxon>Bacillati</taxon>
        <taxon>Actinomycetota</taxon>
        <taxon>Actinomycetes</taxon>
        <taxon>Mycobacteriales</taxon>
        <taxon>Corynebacteriaceae</taxon>
        <taxon>Corynebacterium</taxon>
    </lineage>
</organism>
<evidence type="ECO:0000256" key="1">
    <source>
        <dbReference type="SAM" id="Phobius"/>
    </source>
</evidence>
<dbReference type="Proteomes" id="UP001139207">
    <property type="component" value="Unassembled WGS sequence"/>
</dbReference>
<reference evidence="2" key="1">
    <citation type="submission" date="2022-04" db="EMBL/GenBank/DDBJ databases">
        <title>Corynebacterium kalidii LD5P10.</title>
        <authorList>
            <person name="Sun J.Q."/>
        </authorList>
    </citation>
    <scope>NUCLEOTIDE SEQUENCE</scope>
    <source>
        <strain evidence="2">LD5P10</strain>
    </source>
</reference>
<keyword evidence="1" id="KW-0812">Transmembrane</keyword>
<dbReference type="RefSeq" id="WP_244804914.1">
    <property type="nucleotide sequence ID" value="NZ_JALIEA010000017.1"/>
</dbReference>
<protein>
    <submittedName>
        <fullName evidence="2">DUF4307 domain-containing protein</fullName>
    </submittedName>
</protein>
<evidence type="ECO:0000313" key="2">
    <source>
        <dbReference type="EMBL" id="MCJ7859179.1"/>
    </source>
</evidence>
<keyword evidence="1" id="KW-0472">Membrane</keyword>
<gene>
    <name evidence="2" type="ORF">MUN33_10735</name>
</gene>
<dbReference type="EMBL" id="JALIEA010000017">
    <property type="protein sequence ID" value="MCJ7859179.1"/>
    <property type="molecule type" value="Genomic_DNA"/>
</dbReference>
<keyword evidence="3" id="KW-1185">Reference proteome</keyword>